<reference evidence="1" key="1">
    <citation type="submission" date="2020-12" db="EMBL/GenBank/DDBJ databases">
        <title>Vagococcus allomyrinae sp. nov. and Enterococcus lavae sp. nov., isolated from the larvae of Allomyrina dichotoma.</title>
        <authorList>
            <person name="Lee S.D."/>
        </authorList>
    </citation>
    <scope>NUCLEOTIDE SEQUENCE</scope>
    <source>
        <strain evidence="1">BWB3-3</strain>
    </source>
</reference>
<dbReference type="EMBL" id="JAEEGA010000033">
    <property type="protein sequence ID" value="MBP1044566.1"/>
    <property type="molecule type" value="Genomic_DNA"/>
</dbReference>
<evidence type="ECO:0000313" key="1">
    <source>
        <dbReference type="EMBL" id="MBP1044566.1"/>
    </source>
</evidence>
<dbReference type="PROSITE" id="PS51257">
    <property type="entry name" value="PROKAR_LIPOPROTEIN"/>
    <property type="match status" value="1"/>
</dbReference>
<evidence type="ECO:0000313" key="2">
    <source>
        <dbReference type="Proteomes" id="UP000674938"/>
    </source>
</evidence>
<dbReference type="AlphaFoldDB" id="A0A940PEI7"/>
<organism evidence="1 2">
    <name type="scientific">Vagococcus allomyrinae</name>
    <dbReference type="NCBI Taxonomy" id="2794353"/>
    <lineage>
        <taxon>Bacteria</taxon>
        <taxon>Bacillati</taxon>
        <taxon>Bacillota</taxon>
        <taxon>Bacilli</taxon>
        <taxon>Lactobacillales</taxon>
        <taxon>Enterococcaceae</taxon>
        <taxon>Vagococcus</taxon>
    </lineage>
</organism>
<name>A0A940PEI7_9ENTE</name>
<gene>
    <name evidence="1" type="ORF">I6N95_26500</name>
</gene>
<comment type="caution">
    <text evidence="1">The sequence shown here is derived from an EMBL/GenBank/DDBJ whole genome shotgun (WGS) entry which is preliminary data.</text>
</comment>
<keyword evidence="2" id="KW-1185">Reference proteome</keyword>
<dbReference type="RefSeq" id="WP_209533118.1">
    <property type="nucleotide sequence ID" value="NZ_JAEEGA010000033.1"/>
</dbReference>
<proteinExistence type="predicted"/>
<dbReference type="Proteomes" id="UP000674938">
    <property type="component" value="Unassembled WGS sequence"/>
</dbReference>
<protein>
    <submittedName>
        <fullName evidence="1">Uncharacterized protein</fullName>
    </submittedName>
</protein>
<sequence>MRKNLLKVKILGVFLLLATLTGCSTMANSSELKSKETTLATFLNELKIENRK</sequence>
<accession>A0A940PEI7</accession>